<dbReference type="EMBL" id="JAVRFB010000328">
    <property type="protein sequence ID" value="MDT0407084.1"/>
    <property type="molecule type" value="Genomic_DNA"/>
</dbReference>
<dbReference type="Gene3D" id="2.60.120.260">
    <property type="entry name" value="Galactose-binding domain-like"/>
    <property type="match status" value="1"/>
</dbReference>
<dbReference type="GO" id="GO:0016787">
    <property type="term" value="F:hydrolase activity"/>
    <property type="evidence" value="ECO:0007669"/>
    <property type="project" value="UniProtKB-KW"/>
</dbReference>
<keyword evidence="1" id="KW-0378">Hydrolase</keyword>
<protein>
    <submittedName>
        <fullName evidence="1">Hydrolase</fullName>
    </submittedName>
</protein>
<accession>A0ABU2QUZ6</accession>
<proteinExistence type="predicted"/>
<feature type="non-terminal residue" evidence="1">
    <location>
        <position position="1"/>
    </location>
</feature>
<name>A0ABU2QUZ6_9ACTN</name>
<comment type="caution">
    <text evidence="1">The sequence shown here is derived from an EMBL/GenBank/DDBJ whole genome shotgun (WGS) entry which is preliminary data.</text>
</comment>
<organism evidence="1 2">
    <name type="scientific">Streptomyces edwardsiae</name>
    <dbReference type="NCBI Taxonomy" id="3075527"/>
    <lineage>
        <taxon>Bacteria</taxon>
        <taxon>Bacillati</taxon>
        <taxon>Actinomycetota</taxon>
        <taxon>Actinomycetes</taxon>
        <taxon>Kitasatosporales</taxon>
        <taxon>Streptomycetaceae</taxon>
        <taxon>Streptomyces</taxon>
    </lineage>
</organism>
<sequence>TFSFTGTRIALLSVRDTGNGIAAISVDGGAEQRVDFYGAIRTGETVQYLSPKLASGRHTLRVRVTGEHNASSQGSFVSVDRAEVYTG</sequence>
<reference evidence="2" key="1">
    <citation type="submission" date="2023-07" db="EMBL/GenBank/DDBJ databases">
        <title>30 novel species of actinomycetes from the DSMZ collection.</title>
        <authorList>
            <person name="Nouioui I."/>
        </authorList>
    </citation>
    <scope>NUCLEOTIDE SEQUENCE [LARGE SCALE GENOMIC DNA]</scope>
    <source>
        <strain evidence="2">DSM 41635</strain>
    </source>
</reference>
<evidence type="ECO:0000313" key="1">
    <source>
        <dbReference type="EMBL" id="MDT0407084.1"/>
    </source>
</evidence>
<gene>
    <name evidence="1" type="ORF">RM528_35190</name>
</gene>
<evidence type="ECO:0000313" key="2">
    <source>
        <dbReference type="Proteomes" id="UP001180503"/>
    </source>
</evidence>
<dbReference type="Proteomes" id="UP001180503">
    <property type="component" value="Unassembled WGS sequence"/>
</dbReference>